<protein>
    <recommendedName>
        <fullName evidence="1">MULE transposase domain-containing protein</fullName>
    </recommendedName>
</protein>
<name>A0AAQ3TSY1_PASNO</name>
<feature type="non-terminal residue" evidence="2">
    <location>
        <position position="1"/>
    </location>
</feature>
<reference evidence="2 3" key="1">
    <citation type="submission" date="2024-02" db="EMBL/GenBank/DDBJ databases">
        <title>High-quality chromosome-scale genome assembly of Pensacola bahiagrass (Paspalum notatum Flugge var. saurae).</title>
        <authorList>
            <person name="Vega J.M."/>
            <person name="Podio M."/>
            <person name="Orjuela J."/>
            <person name="Siena L.A."/>
            <person name="Pessino S.C."/>
            <person name="Combes M.C."/>
            <person name="Mariac C."/>
            <person name="Albertini E."/>
            <person name="Pupilli F."/>
            <person name="Ortiz J.P.A."/>
            <person name="Leblanc O."/>
        </authorList>
    </citation>
    <scope>NUCLEOTIDE SEQUENCE [LARGE SCALE GENOMIC DNA]</scope>
    <source>
        <strain evidence="2">R1</strain>
        <tissue evidence="2">Leaf</tissue>
    </source>
</reference>
<accession>A0AAQ3TSY1</accession>
<evidence type="ECO:0000259" key="1">
    <source>
        <dbReference type="Pfam" id="PF10551"/>
    </source>
</evidence>
<dbReference type="InterPro" id="IPR018289">
    <property type="entry name" value="MULE_transposase_dom"/>
</dbReference>
<evidence type="ECO:0000313" key="3">
    <source>
        <dbReference type="Proteomes" id="UP001341281"/>
    </source>
</evidence>
<proteinExistence type="predicted"/>
<keyword evidence="3" id="KW-1185">Reference proteome</keyword>
<feature type="domain" description="MULE transposase" evidence="1">
    <location>
        <begin position="193"/>
        <end position="243"/>
    </location>
</feature>
<dbReference type="PANTHER" id="PTHR47718:SF18">
    <property type="entry name" value="PROTEIN FAR1-RELATED SEQUENCE 5-LIKE"/>
    <property type="match status" value="1"/>
</dbReference>
<organism evidence="2 3">
    <name type="scientific">Paspalum notatum var. saurae</name>
    <dbReference type="NCBI Taxonomy" id="547442"/>
    <lineage>
        <taxon>Eukaryota</taxon>
        <taxon>Viridiplantae</taxon>
        <taxon>Streptophyta</taxon>
        <taxon>Embryophyta</taxon>
        <taxon>Tracheophyta</taxon>
        <taxon>Spermatophyta</taxon>
        <taxon>Magnoliopsida</taxon>
        <taxon>Liliopsida</taxon>
        <taxon>Poales</taxon>
        <taxon>Poaceae</taxon>
        <taxon>PACMAD clade</taxon>
        <taxon>Panicoideae</taxon>
        <taxon>Andropogonodae</taxon>
        <taxon>Paspaleae</taxon>
        <taxon>Paspalinae</taxon>
        <taxon>Paspalum</taxon>
    </lineage>
</organism>
<dbReference type="Pfam" id="PF10551">
    <property type="entry name" value="MULE"/>
    <property type="match status" value="1"/>
</dbReference>
<dbReference type="Proteomes" id="UP001341281">
    <property type="component" value="Chromosome 05"/>
</dbReference>
<evidence type="ECO:0000313" key="2">
    <source>
        <dbReference type="EMBL" id="WVZ77255.1"/>
    </source>
</evidence>
<sequence>MDDVLADAGHGNIAMDDVLVDAGHGDTAIDVLVDGGHSDTAMEHSSFVPNRKEHLKPAVGMKFDSIDDVLRFYKDKQHLLRSNRHISERAKSTLYNCHKTSIGTSQAYRLLHVSEGGFENVGCTLRDLQNYYRDLRSKIKDADAQMFVAQLERKKEVNSAFFYDFKVDGQGRLMRVFWADATSRKNYKHFGDVVSLDSTYTTNQYNMIFVPFIGVSHHLQSVFLGAAFLANEKIESYVWLCMWHIMDKVPEKIGPSLREDEDFWDRLNGCVWGSETPEDFESNWASIITDFQLTGNKWFSTRYLTRASWIPAYFMDIPLPGVLRTTSRSESANSFFNRFIHRKLSFVEFWLRFDTALECQRQEELKADNRSLHTTPTLMTPWAMEKQCSMTYTHSVFKKFQDQIVAARDHCFIQHITESEETKIVTISSLFGKKRMVYL</sequence>
<dbReference type="EMBL" id="CP144749">
    <property type="protein sequence ID" value="WVZ77255.1"/>
    <property type="molecule type" value="Genomic_DNA"/>
</dbReference>
<dbReference type="PANTHER" id="PTHR47718">
    <property type="entry name" value="OS01G0519700 PROTEIN"/>
    <property type="match status" value="1"/>
</dbReference>
<gene>
    <name evidence="2" type="ORF">U9M48_025142</name>
</gene>
<dbReference type="AlphaFoldDB" id="A0AAQ3TSY1"/>